<dbReference type="Gene3D" id="1.25.10.90">
    <property type="match status" value="1"/>
</dbReference>
<sequence>MHKTIRRQLVERIDSDYQKFSSALIPNVDHILGVRMPELRKLAKEIAKDDWRVYLQTANDKYFEEVMLQGLVIGYVKADLEELLMYVAKFVPKIDNWSVCDSFCSGLKVTKHNKERVWSFLQPYMDSEKEYELRFGIVMLLIYYSEPDYIDRVLDLLDRVQHEGYYVKMAVAWALSICFVKLPDKTMDYLAKENSLDLFTYNKALQKITESTRVEQDMKKVIRSMKRR</sequence>
<name>A0ABM6JTC6_SPOUR</name>
<accession>A0ABM6JTC6</accession>
<protein>
    <submittedName>
        <fullName evidence="1">DNA alkylation repair protein</fullName>
    </submittedName>
</protein>
<evidence type="ECO:0000313" key="1">
    <source>
        <dbReference type="EMBL" id="ARF13531.1"/>
    </source>
</evidence>
<dbReference type="EMBL" id="CP015108">
    <property type="protein sequence ID" value="ARF13531.1"/>
    <property type="molecule type" value="Genomic_DNA"/>
</dbReference>
<gene>
    <name evidence="1" type="ORF">SporoS204_04770</name>
</gene>
<dbReference type="Pfam" id="PF08713">
    <property type="entry name" value="DNA_alkylation"/>
    <property type="match status" value="1"/>
</dbReference>
<dbReference type="SUPFAM" id="SSF48371">
    <property type="entry name" value="ARM repeat"/>
    <property type="match status" value="1"/>
</dbReference>
<dbReference type="PANTHER" id="PTHR34070">
    <property type="entry name" value="ARMADILLO-TYPE FOLD"/>
    <property type="match status" value="1"/>
</dbReference>
<dbReference type="InterPro" id="IPR016024">
    <property type="entry name" value="ARM-type_fold"/>
</dbReference>
<dbReference type="PANTHER" id="PTHR34070:SF1">
    <property type="entry name" value="DNA ALKYLATION REPAIR PROTEIN"/>
    <property type="match status" value="1"/>
</dbReference>
<evidence type="ECO:0000313" key="2">
    <source>
        <dbReference type="Proteomes" id="UP000192486"/>
    </source>
</evidence>
<dbReference type="Proteomes" id="UP000192486">
    <property type="component" value="Chromosome"/>
</dbReference>
<dbReference type="CDD" id="cd06561">
    <property type="entry name" value="AlkD_like"/>
    <property type="match status" value="1"/>
</dbReference>
<dbReference type="RefSeq" id="WP_029054467.1">
    <property type="nucleotide sequence ID" value="NZ_CP015108.1"/>
</dbReference>
<dbReference type="InterPro" id="IPR014825">
    <property type="entry name" value="DNA_alkylation"/>
</dbReference>
<proteinExistence type="predicted"/>
<keyword evidence="2" id="KW-1185">Reference proteome</keyword>
<reference evidence="1 2" key="1">
    <citation type="submission" date="2016-04" db="EMBL/GenBank/DDBJ databases">
        <title>Comparative Genomics and Epigenetics of Sporosarcina ureae.</title>
        <authorList>
            <person name="Oliver A.S."/>
            <person name="Cooper K.K."/>
        </authorList>
    </citation>
    <scope>NUCLEOTIDE SEQUENCE [LARGE SCALE GENOMIC DNA]</scope>
    <source>
        <strain evidence="1 2">S204</strain>
    </source>
</reference>
<organism evidence="1 2">
    <name type="scientific">Sporosarcina ureae</name>
    <dbReference type="NCBI Taxonomy" id="1571"/>
    <lineage>
        <taxon>Bacteria</taxon>
        <taxon>Bacillati</taxon>
        <taxon>Bacillota</taxon>
        <taxon>Bacilli</taxon>
        <taxon>Bacillales</taxon>
        <taxon>Caryophanaceae</taxon>
        <taxon>Sporosarcina</taxon>
    </lineage>
</organism>